<reference evidence="2 3" key="1">
    <citation type="journal article" date="2018" name="Antonie Van Leeuwenhoek">
        <title>Larkinella terrae sp. nov., isolated from soil on Jeju Island, South Korea.</title>
        <authorList>
            <person name="Ten L.N."/>
            <person name="Jeon J."/>
            <person name="Park S.J."/>
            <person name="Park S."/>
            <person name="Lee S.Y."/>
            <person name="Kim M.K."/>
            <person name="Jung H.Y."/>
        </authorList>
    </citation>
    <scope>NUCLEOTIDE SEQUENCE [LARGE SCALE GENOMIC DNA]</scope>
    <source>
        <strain evidence="2 3">KCTC 52001</strain>
    </source>
</reference>
<comment type="caution">
    <text evidence="2">The sequence shown here is derived from an EMBL/GenBank/DDBJ whole genome shotgun (WGS) entry which is preliminary data.</text>
</comment>
<keyword evidence="1" id="KW-1133">Transmembrane helix</keyword>
<evidence type="ECO:0000256" key="1">
    <source>
        <dbReference type="SAM" id="Phobius"/>
    </source>
</evidence>
<gene>
    <name evidence="2" type="ORF">GJJ30_15025</name>
</gene>
<dbReference type="EMBL" id="WJXZ01000009">
    <property type="protein sequence ID" value="MRS62614.1"/>
    <property type="molecule type" value="Genomic_DNA"/>
</dbReference>
<protein>
    <recommendedName>
        <fullName evidence="4">Tetratricopeptide repeat protein</fullName>
    </recommendedName>
</protein>
<dbReference type="Gene3D" id="1.25.40.10">
    <property type="entry name" value="Tetratricopeptide repeat domain"/>
    <property type="match status" value="1"/>
</dbReference>
<feature type="transmembrane region" description="Helical" evidence="1">
    <location>
        <begin position="72"/>
        <end position="96"/>
    </location>
</feature>
<dbReference type="AlphaFoldDB" id="A0A7K0ELF4"/>
<dbReference type="OrthoDB" id="663481at2"/>
<accession>A0A7K0ELF4</accession>
<organism evidence="2 3">
    <name type="scientific">Larkinella terrae</name>
    <dbReference type="NCBI Taxonomy" id="2025311"/>
    <lineage>
        <taxon>Bacteria</taxon>
        <taxon>Pseudomonadati</taxon>
        <taxon>Bacteroidota</taxon>
        <taxon>Cytophagia</taxon>
        <taxon>Cytophagales</taxon>
        <taxon>Spirosomataceae</taxon>
        <taxon>Larkinella</taxon>
    </lineage>
</organism>
<evidence type="ECO:0000313" key="2">
    <source>
        <dbReference type="EMBL" id="MRS62614.1"/>
    </source>
</evidence>
<dbReference type="RefSeq" id="WP_154175994.1">
    <property type="nucleotide sequence ID" value="NZ_WJXZ01000009.1"/>
</dbReference>
<dbReference type="SUPFAM" id="SSF48452">
    <property type="entry name" value="TPR-like"/>
    <property type="match status" value="1"/>
</dbReference>
<keyword evidence="1" id="KW-0472">Membrane</keyword>
<evidence type="ECO:0000313" key="3">
    <source>
        <dbReference type="Proteomes" id="UP000441754"/>
    </source>
</evidence>
<sequence length="241" mass="27220">MNELERIEDYFSGRLPAEERARFETSLQTDSALAEAVAFYLAAQQAAQSEARNRRKAEFEKLRTETPVIRRLSALPAFALAASILLILGLGSYWLFQRQSPSAILLAEQYIQENYSHVSITMDGRSDSLQTGISFYNAGKFREAGAVFNELVRHQPDNDRARQFAGLVALRTNQYAAAIDHFHRLSEQRDLFANPGLFLEALARLKRNQTDDKARAEILLKIVVNQNLEGKAQAEKLLEAF</sequence>
<proteinExistence type="predicted"/>
<evidence type="ECO:0008006" key="4">
    <source>
        <dbReference type="Google" id="ProtNLM"/>
    </source>
</evidence>
<keyword evidence="3" id="KW-1185">Reference proteome</keyword>
<name>A0A7K0ELF4_9BACT</name>
<keyword evidence="1" id="KW-0812">Transmembrane</keyword>
<dbReference type="InterPro" id="IPR011990">
    <property type="entry name" value="TPR-like_helical_dom_sf"/>
</dbReference>
<dbReference type="Proteomes" id="UP000441754">
    <property type="component" value="Unassembled WGS sequence"/>
</dbReference>